<dbReference type="GO" id="GO:0047372">
    <property type="term" value="F:monoacylglycerol lipase activity"/>
    <property type="evidence" value="ECO:0007669"/>
    <property type="project" value="TreeGrafter"/>
</dbReference>
<reference evidence="3 4" key="1">
    <citation type="journal article" date="2024" name="J Genomics">
        <title>Draft genome sequencing and assembly of Favolaschia claudopus CIRM-BRFM 2984 isolated from oak limbs.</title>
        <authorList>
            <person name="Navarro D."/>
            <person name="Drula E."/>
            <person name="Chaduli D."/>
            <person name="Cazenave R."/>
            <person name="Ahrendt S."/>
            <person name="Wang J."/>
            <person name="Lipzen A."/>
            <person name="Daum C."/>
            <person name="Barry K."/>
            <person name="Grigoriev I.V."/>
            <person name="Favel A."/>
            <person name="Rosso M.N."/>
            <person name="Martin F."/>
        </authorList>
    </citation>
    <scope>NUCLEOTIDE SEQUENCE [LARGE SCALE GENOMIC DNA]</scope>
    <source>
        <strain evidence="3 4">CIRM-BRFM 2984</strain>
    </source>
</reference>
<dbReference type="GO" id="GO:0052651">
    <property type="term" value="P:monoacylglycerol catabolic process"/>
    <property type="evidence" value="ECO:0007669"/>
    <property type="project" value="TreeGrafter"/>
</dbReference>
<evidence type="ECO:0000256" key="1">
    <source>
        <dbReference type="SAM" id="Phobius"/>
    </source>
</evidence>
<dbReference type="PANTHER" id="PTHR12277">
    <property type="entry name" value="ALPHA/BETA HYDROLASE DOMAIN-CONTAINING PROTEIN"/>
    <property type="match status" value="1"/>
</dbReference>
<feature type="transmembrane region" description="Helical" evidence="1">
    <location>
        <begin position="20"/>
        <end position="37"/>
    </location>
</feature>
<evidence type="ECO:0000313" key="4">
    <source>
        <dbReference type="Proteomes" id="UP001362999"/>
    </source>
</evidence>
<keyword evidence="1" id="KW-0472">Membrane</keyword>
<dbReference type="Proteomes" id="UP001362999">
    <property type="component" value="Unassembled WGS sequence"/>
</dbReference>
<keyword evidence="1" id="KW-0812">Transmembrane</keyword>
<dbReference type="InterPro" id="IPR022742">
    <property type="entry name" value="Hydrolase_4"/>
</dbReference>
<feature type="domain" description="Serine aminopeptidase S33" evidence="2">
    <location>
        <begin position="115"/>
        <end position="229"/>
    </location>
</feature>
<protein>
    <submittedName>
        <fullName evidence="3">Monoacylglycerol lipase ABHD12</fullName>
    </submittedName>
</protein>
<keyword evidence="4" id="KW-1185">Reference proteome</keyword>
<evidence type="ECO:0000313" key="3">
    <source>
        <dbReference type="EMBL" id="KAK7051786.1"/>
    </source>
</evidence>
<gene>
    <name evidence="3" type="ORF">R3P38DRAFT_2857365</name>
</gene>
<dbReference type="GO" id="GO:0006660">
    <property type="term" value="P:phosphatidylserine catabolic process"/>
    <property type="evidence" value="ECO:0007669"/>
    <property type="project" value="TreeGrafter"/>
</dbReference>
<dbReference type="PANTHER" id="PTHR12277:SF194">
    <property type="entry name" value="FI04476P"/>
    <property type="match status" value="1"/>
</dbReference>
<sequence length="377" mass="40780">MSKQPTPRPRRGMLFQAPKLIAGLVVAYGAVLALILSPEIQTRVVYGHHRGFSTTPNFSLPEDFGLAPGKAVNLYLKSADNTTLGAWFVASETHYRSLPFPAAKPLDVRTAISKRPTILFLHGNSGHRAAPHRVVSYSGFSSRLDVNVLAIDYRGFGDSEGSPTMQGVVADARAGWEWLREMGAEAKDVVVVGHSLGTAIAALLAAELGGERVVPRGLVLSAPFASLRAVYHDYNLWGFLPLFKPLGLVPAVSAYMMGLTAHAFDTLSIVPKIGCPVLIAHAENDLLFPHAQSDMIFDAFLGALAVDGTNANMISSRELRQKHNVEVQEIPAFGTLSESKGERRLVMLKVVEGAHDLLRVEGIQDVMGRVFGFFNST</sequence>
<dbReference type="AlphaFoldDB" id="A0AAW0DJM4"/>
<evidence type="ECO:0000259" key="2">
    <source>
        <dbReference type="Pfam" id="PF12146"/>
    </source>
</evidence>
<keyword evidence="1" id="KW-1133">Transmembrane helix</keyword>
<accession>A0AAW0DJM4</accession>
<dbReference type="Pfam" id="PF12146">
    <property type="entry name" value="Hydrolase_4"/>
    <property type="match status" value="1"/>
</dbReference>
<comment type="caution">
    <text evidence="3">The sequence shown here is derived from an EMBL/GenBank/DDBJ whole genome shotgun (WGS) entry which is preliminary data.</text>
</comment>
<dbReference type="EMBL" id="JAWWNJ010000007">
    <property type="protein sequence ID" value="KAK7051786.1"/>
    <property type="molecule type" value="Genomic_DNA"/>
</dbReference>
<dbReference type="InterPro" id="IPR029058">
    <property type="entry name" value="AB_hydrolase_fold"/>
</dbReference>
<dbReference type="SUPFAM" id="SSF53474">
    <property type="entry name" value="alpha/beta-Hydrolases"/>
    <property type="match status" value="1"/>
</dbReference>
<dbReference type="GO" id="GO:0004622">
    <property type="term" value="F:phosphatidylcholine lysophospholipase activity"/>
    <property type="evidence" value="ECO:0007669"/>
    <property type="project" value="TreeGrafter"/>
</dbReference>
<organism evidence="3 4">
    <name type="scientific">Favolaschia claudopus</name>
    <dbReference type="NCBI Taxonomy" id="2862362"/>
    <lineage>
        <taxon>Eukaryota</taxon>
        <taxon>Fungi</taxon>
        <taxon>Dikarya</taxon>
        <taxon>Basidiomycota</taxon>
        <taxon>Agaricomycotina</taxon>
        <taxon>Agaricomycetes</taxon>
        <taxon>Agaricomycetidae</taxon>
        <taxon>Agaricales</taxon>
        <taxon>Marasmiineae</taxon>
        <taxon>Mycenaceae</taxon>
        <taxon>Favolaschia</taxon>
    </lineage>
</organism>
<name>A0AAW0DJM4_9AGAR</name>
<proteinExistence type="predicted"/>
<dbReference type="GO" id="GO:0005789">
    <property type="term" value="C:endoplasmic reticulum membrane"/>
    <property type="evidence" value="ECO:0007669"/>
    <property type="project" value="TreeGrafter"/>
</dbReference>
<dbReference type="Gene3D" id="3.40.50.1820">
    <property type="entry name" value="alpha/beta hydrolase"/>
    <property type="match status" value="1"/>
</dbReference>